<dbReference type="Proteomes" id="UP001194468">
    <property type="component" value="Unassembled WGS sequence"/>
</dbReference>
<accession>A0AAD4BHJ7</accession>
<dbReference type="EMBL" id="WHUW01000058">
    <property type="protein sequence ID" value="KAF8430684.1"/>
    <property type="molecule type" value="Genomic_DNA"/>
</dbReference>
<sequence length="132" mass="14353">MSAAHVAPSSLAPAPSSSECASAIAPSASSLVPTARARRHCRSTLTSIFTQSDTLRGTDYQSRQQWLYIKRPFGFNVEGAPSRPISSFHWYQTRYGIPTRLGMASPAPTETYTDSGLDLVLGRVAVRFICDD</sequence>
<organism evidence="1 2">
    <name type="scientific">Boletus edulis BED1</name>
    <dbReference type="NCBI Taxonomy" id="1328754"/>
    <lineage>
        <taxon>Eukaryota</taxon>
        <taxon>Fungi</taxon>
        <taxon>Dikarya</taxon>
        <taxon>Basidiomycota</taxon>
        <taxon>Agaricomycotina</taxon>
        <taxon>Agaricomycetes</taxon>
        <taxon>Agaricomycetidae</taxon>
        <taxon>Boletales</taxon>
        <taxon>Boletineae</taxon>
        <taxon>Boletaceae</taxon>
        <taxon>Boletoideae</taxon>
        <taxon>Boletus</taxon>
    </lineage>
</organism>
<proteinExistence type="predicted"/>
<protein>
    <submittedName>
        <fullName evidence="1">Uncharacterized protein</fullName>
    </submittedName>
</protein>
<name>A0AAD4BHJ7_BOLED</name>
<comment type="caution">
    <text evidence="1">The sequence shown here is derived from an EMBL/GenBank/DDBJ whole genome shotgun (WGS) entry which is preliminary data.</text>
</comment>
<evidence type="ECO:0000313" key="1">
    <source>
        <dbReference type="EMBL" id="KAF8430684.1"/>
    </source>
</evidence>
<gene>
    <name evidence="1" type="ORF">L210DRAFT_977150</name>
</gene>
<evidence type="ECO:0000313" key="2">
    <source>
        <dbReference type="Proteomes" id="UP001194468"/>
    </source>
</evidence>
<keyword evidence="2" id="KW-1185">Reference proteome</keyword>
<dbReference type="AlphaFoldDB" id="A0AAD4BHJ7"/>
<reference evidence="1" key="2">
    <citation type="journal article" date="2020" name="Nat. Commun.">
        <title>Large-scale genome sequencing of mycorrhizal fungi provides insights into the early evolution of symbiotic traits.</title>
        <authorList>
            <person name="Miyauchi S."/>
            <person name="Kiss E."/>
            <person name="Kuo A."/>
            <person name="Drula E."/>
            <person name="Kohler A."/>
            <person name="Sanchez-Garcia M."/>
            <person name="Morin E."/>
            <person name="Andreopoulos B."/>
            <person name="Barry K.W."/>
            <person name="Bonito G."/>
            <person name="Buee M."/>
            <person name="Carver A."/>
            <person name="Chen C."/>
            <person name="Cichocki N."/>
            <person name="Clum A."/>
            <person name="Culley D."/>
            <person name="Crous P.W."/>
            <person name="Fauchery L."/>
            <person name="Girlanda M."/>
            <person name="Hayes R.D."/>
            <person name="Keri Z."/>
            <person name="LaButti K."/>
            <person name="Lipzen A."/>
            <person name="Lombard V."/>
            <person name="Magnuson J."/>
            <person name="Maillard F."/>
            <person name="Murat C."/>
            <person name="Nolan M."/>
            <person name="Ohm R.A."/>
            <person name="Pangilinan J."/>
            <person name="Pereira M.F."/>
            <person name="Perotto S."/>
            <person name="Peter M."/>
            <person name="Pfister S."/>
            <person name="Riley R."/>
            <person name="Sitrit Y."/>
            <person name="Stielow J.B."/>
            <person name="Szollosi G."/>
            <person name="Zifcakova L."/>
            <person name="Stursova M."/>
            <person name="Spatafora J.W."/>
            <person name="Tedersoo L."/>
            <person name="Vaario L.M."/>
            <person name="Yamada A."/>
            <person name="Yan M."/>
            <person name="Wang P."/>
            <person name="Xu J."/>
            <person name="Bruns T."/>
            <person name="Baldrian P."/>
            <person name="Vilgalys R."/>
            <person name="Dunand C."/>
            <person name="Henrissat B."/>
            <person name="Grigoriev I.V."/>
            <person name="Hibbett D."/>
            <person name="Nagy L.G."/>
            <person name="Martin F.M."/>
        </authorList>
    </citation>
    <scope>NUCLEOTIDE SEQUENCE</scope>
    <source>
        <strain evidence="1">BED1</strain>
    </source>
</reference>
<reference evidence="1" key="1">
    <citation type="submission" date="2019-10" db="EMBL/GenBank/DDBJ databases">
        <authorList>
            <consortium name="DOE Joint Genome Institute"/>
            <person name="Kuo A."/>
            <person name="Miyauchi S."/>
            <person name="Kiss E."/>
            <person name="Drula E."/>
            <person name="Kohler A."/>
            <person name="Sanchez-Garcia M."/>
            <person name="Andreopoulos B."/>
            <person name="Barry K.W."/>
            <person name="Bonito G."/>
            <person name="Buee M."/>
            <person name="Carver A."/>
            <person name="Chen C."/>
            <person name="Cichocki N."/>
            <person name="Clum A."/>
            <person name="Culley D."/>
            <person name="Crous P.W."/>
            <person name="Fauchery L."/>
            <person name="Girlanda M."/>
            <person name="Hayes R."/>
            <person name="Keri Z."/>
            <person name="LaButti K."/>
            <person name="Lipzen A."/>
            <person name="Lombard V."/>
            <person name="Magnuson J."/>
            <person name="Maillard F."/>
            <person name="Morin E."/>
            <person name="Murat C."/>
            <person name="Nolan M."/>
            <person name="Ohm R."/>
            <person name="Pangilinan J."/>
            <person name="Pereira M."/>
            <person name="Perotto S."/>
            <person name="Peter M."/>
            <person name="Riley R."/>
            <person name="Sitrit Y."/>
            <person name="Stielow B."/>
            <person name="Szollosi G."/>
            <person name="Zifcakova L."/>
            <person name="Stursova M."/>
            <person name="Spatafora J.W."/>
            <person name="Tedersoo L."/>
            <person name="Vaario L.-M."/>
            <person name="Yamada A."/>
            <person name="Yan M."/>
            <person name="Wang P."/>
            <person name="Xu J."/>
            <person name="Bruns T."/>
            <person name="Baldrian P."/>
            <person name="Vilgalys R."/>
            <person name="Henrissat B."/>
            <person name="Grigoriev I.V."/>
            <person name="Hibbett D."/>
            <person name="Nagy L.G."/>
            <person name="Martin F.M."/>
        </authorList>
    </citation>
    <scope>NUCLEOTIDE SEQUENCE</scope>
    <source>
        <strain evidence="1">BED1</strain>
    </source>
</reference>